<dbReference type="EMBL" id="JANPWB010000011">
    <property type="protein sequence ID" value="KAJ1131786.1"/>
    <property type="molecule type" value="Genomic_DNA"/>
</dbReference>
<dbReference type="AlphaFoldDB" id="A0AAV7PX14"/>
<protein>
    <submittedName>
        <fullName evidence="1">Uncharacterized protein</fullName>
    </submittedName>
</protein>
<name>A0AAV7PX14_PLEWA</name>
<evidence type="ECO:0000313" key="2">
    <source>
        <dbReference type="Proteomes" id="UP001066276"/>
    </source>
</evidence>
<dbReference type="Proteomes" id="UP001066276">
    <property type="component" value="Chromosome 7"/>
</dbReference>
<reference evidence="1" key="1">
    <citation type="journal article" date="2022" name="bioRxiv">
        <title>Sequencing and chromosome-scale assembly of the giantPleurodeles waltlgenome.</title>
        <authorList>
            <person name="Brown T."/>
            <person name="Elewa A."/>
            <person name="Iarovenko S."/>
            <person name="Subramanian E."/>
            <person name="Araus A.J."/>
            <person name="Petzold A."/>
            <person name="Susuki M."/>
            <person name="Suzuki K.-i.T."/>
            <person name="Hayashi T."/>
            <person name="Toyoda A."/>
            <person name="Oliveira C."/>
            <person name="Osipova E."/>
            <person name="Leigh N.D."/>
            <person name="Simon A."/>
            <person name="Yun M.H."/>
        </authorList>
    </citation>
    <scope>NUCLEOTIDE SEQUENCE</scope>
    <source>
        <strain evidence="1">20211129_DDA</strain>
        <tissue evidence="1">Liver</tissue>
    </source>
</reference>
<organism evidence="1 2">
    <name type="scientific">Pleurodeles waltl</name>
    <name type="common">Iberian ribbed newt</name>
    <dbReference type="NCBI Taxonomy" id="8319"/>
    <lineage>
        <taxon>Eukaryota</taxon>
        <taxon>Metazoa</taxon>
        <taxon>Chordata</taxon>
        <taxon>Craniata</taxon>
        <taxon>Vertebrata</taxon>
        <taxon>Euteleostomi</taxon>
        <taxon>Amphibia</taxon>
        <taxon>Batrachia</taxon>
        <taxon>Caudata</taxon>
        <taxon>Salamandroidea</taxon>
        <taxon>Salamandridae</taxon>
        <taxon>Pleurodelinae</taxon>
        <taxon>Pleurodeles</taxon>
    </lineage>
</organism>
<evidence type="ECO:0000313" key="1">
    <source>
        <dbReference type="EMBL" id="KAJ1131786.1"/>
    </source>
</evidence>
<accession>A0AAV7PX14</accession>
<gene>
    <name evidence="1" type="ORF">NDU88_010119</name>
</gene>
<sequence length="175" mass="19380">MRVAAEVVHVVVHAATDRCSLYGQGWCTLLQAEVMRVAAEVVHVVVHAATDRCSLYGQGWCTLLQAEVMRVAAEVVHVVVHAATDTCTLYGQGWCTLLQAEVMRVAAEVVHAKGGTRYNRHIFARCTDRDGAGCCMQMVHTMEDAPYCRQRWCTLHGQRLCTLRAHAAVYRIGAR</sequence>
<comment type="caution">
    <text evidence="1">The sequence shown here is derived from an EMBL/GenBank/DDBJ whole genome shotgun (WGS) entry which is preliminary data.</text>
</comment>
<keyword evidence="2" id="KW-1185">Reference proteome</keyword>
<proteinExistence type="predicted"/>